<dbReference type="InterPro" id="IPR052911">
    <property type="entry name" value="Corrinoid_activation_enz"/>
</dbReference>
<protein>
    <submittedName>
        <fullName evidence="2">DUF4445 domain-containing protein</fullName>
    </submittedName>
</protein>
<dbReference type="SUPFAM" id="SSF54292">
    <property type="entry name" value="2Fe-2S ferredoxin-like"/>
    <property type="match status" value="1"/>
</dbReference>
<comment type="caution">
    <text evidence="2">The sequence shown here is derived from an EMBL/GenBank/DDBJ whole genome shotgun (WGS) entry which is preliminary data.</text>
</comment>
<dbReference type="InterPro" id="IPR036010">
    <property type="entry name" value="2Fe-2S_ferredoxin-like_sf"/>
</dbReference>
<keyword evidence="3" id="KW-1185">Reference proteome</keyword>
<dbReference type="InterPro" id="IPR043129">
    <property type="entry name" value="ATPase_NBD"/>
</dbReference>
<dbReference type="Proteomes" id="UP000260812">
    <property type="component" value="Unassembled WGS sequence"/>
</dbReference>
<dbReference type="InterPro" id="IPR001041">
    <property type="entry name" value="2Fe-2S_ferredoxin-type"/>
</dbReference>
<dbReference type="GO" id="GO:0051536">
    <property type="term" value="F:iron-sulfur cluster binding"/>
    <property type="evidence" value="ECO:0007669"/>
    <property type="project" value="InterPro"/>
</dbReference>
<dbReference type="InterPro" id="IPR012675">
    <property type="entry name" value="Beta-grasp_dom_sf"/>
</dbReference>
<evidence type="ECO:0000313" key="2">
    <source>
        <dbReference type="EMBL" id="RGE59910.1"/>
    </source>
</evidence>
<feature type="domain" description="2Fe-2S ferredoxin-type" evidence="1">
    <location>
        <begin position="2"/>
        <end position="90"/>
    </location>
</feature>
<proteinExistence type="predicted"/>
<dbReference type="AlphaFoldDB" id="A0A3E3I4A2"/>
<dbReference type="InterPro" id="IPR027980">
    <property type="entry name" value="RACo_C"/>
</dbReference>
<dbReference type="RefSeq" id="WP_051358330.1">
    <property type="nucleotide sequence ID" value="NZ_CANNOQ010000042.1"/>
</dbReference>
<dbReference type="EMBL" id="QVLV01000008">
    <property type="protein sequence ID" value="RGE59910.1"/>
    <property type="molecule type" value="Genomic_DNA"/>
</dbReference>
<dbReference type="PROSITE" id="PS51085">
    <property type="entry name" value="2FE2S_FER_2"/>
    <property type="match status" value="1"/>
</dbReference>
<reference evidence="2" key="1">
    <citation type="submission" date="2018-08" db="EMBL/GenBank/DDBJ databases">
        <title>A genome reference for cultivated species of the human gut microbiota.</title>
        <authorList>
            <person name="Zou Y."/>
            <person name="Xue W."/>
            <person name="Luo G."/>
        </authorList>
    </citation>
    <scope>NUCLEOTIDE SEQUENCE [LARGE SCALE GENOMIC DNA]</scope>
    <source>
        <strain evidence="2">TF05-5AC</strain>
    </source>
</reference>
<dbReference type="Gene3D" id="3.10.20.30">
    <property type="match status" value="1"/>
</dbReference>
<dbReference type="GeneID" id="97987813"/>
<evidence type="ECO:0000313" key="3">
    <source>
        <dbReference type="Proteomes" id="UP000260812"/>
    </source>
</evidence>
<dbReference type="InterPro" id="IPR042259">
    <property type="entry name" value="Raco-like_middle_sf"/>
</dbReference>
<dbReference type="Pfam" id="PF14574">
    <property type="entry name" value="RACo_C_ter"/>
    <property type="match status" value="1"/>
</dbReference>
<gene>
    <name evidence="2" type="ORF">DXC51_13255</name>
</gene>
<sequence>MEKVTVNGRIFQTEKGTVLADVLREAGGLKMPCAGKGICGKCRVRASGLLSEPDETEIKKLTRAERENGIRLACRTRVLGECEVSFEEEATRQTPEEALLGLQPVRPLFEGLGAAVDIGTTTLAAVLFDKNGFRARAGADNPQSVFGADVISRMEKSMAGEREALALCIKSGLTSLLEELANKGGCSPVDIDTLVLTGNTAMLYFFTGRDPSALSHAPFAADWLAGEWLTAEQLGLPGIQARAWLPPCVSAFVGADITTAMLSVRTEKPGNDRLLVDIGTNGEIVLWRQEGIFCCSTAAGPAFEGAGLKMGMQGTDGAVAHVRVAENGLAAEVIGDKEPMGICGSGVIDAVSCLLQTEDLDETGYLEDEEAVIAGEVRLFQEDIRKVQLAKSAICAGIKTMLHRAGMQPSELQELLVAGGFGSFIHLENAIAIGLLPEVELGKITVTGNAALMGAAMLLLDKEKLPEAERLAAVAQTVDLASDAFFKECYMEGMLF</sequence>
<organism evidence="2 3">
    <name type="scientific">Eisenbergiella massiliensis</name>
    <dbReference type="NCBI Taxonomy" id="1720294"/>
    <lineage>
        <taxon>Bacteria</taxon>
        <taxon>Bacillati</taxon>
        <taxon>Bacillota</taxon>
        <taxon>Clostridia</taxon>
        <taxon>Lachnospirales</taxon>
        <taxon>Lachnospiraceae</taxon>
        <taxon>Eisenbergiella</taxon>
    </lineage>
</organism>
<dbReference type="SUPFAM" id="SSF53067">
    <property type="entry name" value="Actin-like ATPase domain"/>
    <property type="match status" value="1"/>
</dbReference>
<dbReference type="InterPro" id="IPR041414">
    <property type="entry name" value="Raco-like_middle"/>
</dbReference>
<evidence type="ECO:0000259" key="1">
    <source>
        <dbReference type="PROSITE" id="PS51085"/>
    </source>
</evidence>
<dbReference type="Gene3D" id="3.30.420.480">
    <property type="entry name" value="Domain of unknown function (DUF4445)"/>
    <property type="match status" value="1"/>
</dbReference>
<dbReference type="Pfam" id="PF17651">
    <property type="entry name" value="Raco_middle"/>
    <property type="match status" value="1"/>
</dbReference>
<dbReference type="CDD" id="cd00207">
    <property type="entry name" value="fer2"/>
    <property type="match status" value="1"/>
</dbReference>
<dbReference type="PANTHER" id="PTHR42895:SF2">
    <property type="entry name" value="IRON-SULFUR CLUSTER PROTEIN"/>
    <property type="match status" value="1"/>
</dbReference>
<dbReference type="Pfam" id="PF00111">
    <property type="entry name" value="Fer2"/>
    <property type="match status" value="1"/>
</dbReference>
<name>A0A3E3I4A2_9FIRM</name>
<dbReference type="PANTHER" id="PTHR42895">
    <property type="entry name" value="IRON-SULFUR CLUSTER-BINDING PROTEIN-RELATED"/>
    <property type="match status" value="1"/>
</dbReference>
<accession>A0A3E3I4A2</accession>